<evidence type="ECO:0000259" key="3">
    <source>
        <dbReference type="PROSITE" id="PS50110"/>
    </source>
</evidence>
<organism evidence="4 5">
    <name type="scientific">Hydrogenophaga aromaticivorans</name>
    <dbReference type="NCBI Taxonomy" id="2610898"/>
    <lineage>
        <taxon>Bacteria</taxon>
        <taxon>Pseudomonadati</taxon>
        <taxon>Pseudomonadota</taxon>
        <taxon>Betaproteobacteria</taxon>
        <taxon>Burkholderiales</taxon>
        <taxon>Comamonadaceae</taxon>
        <taxon>Hydrogenophaga</taxon>
    </lineage>
</organism>
<dbReference type="SUPFAM" id="SSF52172">
    <property type="entry name" value="CheY-like"/>
    <property type="match status" value="1"/>
</dbReference>
<dbReference type="EMBL" id="VYGV01000016">
    <property type="protein sequence ID" value="NWF47380.1"/>
    <property type="molecule type" value="Genomic_DNA"/>
</dbReference>
<dbReference type="AlphaFoldDB" id="A0A7Y8GYT8"/>
<evidence type="ECO:0000313" key="5">
    <source>
        <dbReference type="Proteomes" id="UP000545507"/>
    </source>
</evidence>
<evidence type="ECO:0000256" key="2">
    <source>
        <dbReference type="PROSITE-ProRule" id="PRU00169"/>
    </source>
</evidence>
<comment type="caution">
    <text evidence="4">The sequence shown here is derived from an EMBL/GenBank/DDBJ whole genome shotgun (WGS) entry which is preliminary data.</text>
</comment>
<dbReference type="CDD" id="cd00156">
    <property type="entry name" value="REC"/>
    <property type="match status" value="1"/>
</dbReference>
<dbReference type="PROSITE" id="PS50110">
    <property type="entry name" value="RESPONSE_REGULATORY"/>
    <property type="match status" value="1"/>
</dbReference>
<proteinExistence type="predicted"/>
<dbReference type="Proteomes" id="UP000545507">
    <property type="component" value="Unassembled WGS sequence"/>
</dbReference>
<reference evidence="4 5" key="1">
    <citation type="submission" date="2019-09" db="EMBL/GenBank/DDBJ databases">
        <title>Hydrogenophaga aromatica sp. nov., isolated from a para-xylene-degrading enrichment culture.</title>
        <authorList>
            <person name="Tancsics A."/>
            <person name="Banerjee S."/>
        </authorList>
    </citation>
    <scope>NUCLEOTIDE SEQUENCE [LARGE SCALE GENOMIC DNA]</scope>
    <source>
        <strain evidence="4 5">D2P1</strain>
    </source>
</reference>
<dbReference type="InterPro" id="IPR050595">
    <property type="entry name" value="Bact_response_regulator"/>
</dbReference>
<gene>
    <name evidence="4" type="ORF">F3K02_19300</name>
</gene>
<evidence type="ECO:0000256" key="1">
    <source>
        <dbReference type="ARBA" id="ARBA00022553"/>
    </source>
</evidence>
<dbReference type="InterPro" id="IPR011006">
    <property type="entry name" value="CheY-like_superfamily"/>
</dbReference>
<dbReference type="RefSeq" id="WP_177137257.1">
    <property type="nucleotide sequence ID" value="NZ_VYGV01000016.1"/>
</dbReference>
<evidence type="ECO:0000313" key="4">
    <source>
        <dbReference type="EMBL" id="NWF47380.1"/>
    </source>
</evidence>
<feature type="modified residue" description="4-aspartylphosphate" evidence="2">
    <location>
        <position position="317"/>
    </location>
</feature>
<dbReference type="Pfam" id="PF00072">
    <property type="entry name" value="Response_reg"/>
    <property type="match status" value="1"/>
</dbReference>
<dbReference type="InterPro" id="IPR001789">
    <property type="entry name" value="Sig_transdc_resp-reg_receiver"/>
</dbReference>
<dbReference type="PANTHER" id="PTHR44591">
    <property type="entry name" value="STRESS RESPONSE REGULATOR PROTEIN 1"/>
    <property type="match status" value="1"/>
</dbReference>
<sequence>MKHKEARILVVGDNAVDVEQVCNMLRDRYPHVEATTDSNKSDAVFDGIKPQLLVLAFKSLEACERFYLGLYRRSEVIQSLAHRTLLLCDKDSVRRAFELCMQDVFDDYVLYWPLVHDAKRLAMSAHLALCALDQTQALEPLSELATLARRAESLEEQLAQQVKLGRVHAQNVQTTARMAQASVSRAMGGLSERILANGLDDALTVRDASRVEQAFGNLQRESLIPTLEYVVKAAQPVQDWVDTITSELAEPLRASQEMVHRAKMSRPQLLVVDDDVFIRRLLRQVLTSAQYDVEAVGTAADAQLFLATNRPSLILMDVLLPDSNGILLTRELKADQFNVDIPVIMLTGQTEKQVIVESRKAGAVGFVVKPFSRDILLKKVAQHLAR</sequence>
<keyword evidence="5" id="KW-1185">Reference proteome</keyword>
<dbReference type="GO" id="GO:0000160">
    <property type="term" value="P:phosphorelay signal transduction system"/>
    <property type="evidence" value="ECO:0007669"/>
    <property type="project" value="InterPro"/>
</dbReference>
<dbReference type="PANTHER" id="PTHR44591:SF3">
    <property type="entry name" value="RESPONSE REGULATORY DOMAIN-CONTAINING PROTEIN"/>
    <property type="match status" value="1"/>
</dbReference>
<dbReference type="Gene3D" id="3.40.50.2300">
    <property type="match status" value="1"/>
</dbReference>
<protein>
    <submittedName>
        <fullName evidence="4">Response regulator</fullName>
    </submittedName>
</protein>
<feature type="domain" description="Response regulatory" evidence="3">
    <location>
        <begin position="268"/>
        <end position="384"/>
    </location>
</feature>
<name>A0A7Y8GYT8_9BURK</name>
<accession>A0A7Y8GYT8</accession>
<dbReference type="SMART" id="SM00448">
    <property type="entry name" value="REC"/>
    <property type="match status" value="1"/>
</dbReference>
<keyword evidence="1 2" id="KW-0597">Phosphoprotein</keyword>